<feature type="transmembrane region" description="Helical" evidence="2">
    <location>
        <begin position="235"/>
        <end position="257"/>
    </location>
</feature>
<dbReference type="Gramene" id="OE9A057879T3">
    <property type="protein sequence ID" value="OE9A057879C3"/>
    <property type="gene ID" value="OE9A057879"/>
</dbReference>
<comment type="caution">
    <text evidence="3">The sequence shown here is derived from an EMBL/GenBank/DDBJ whole genome shotgun (WGS) entry which is preliminary data.</text>
</comment>
<organism evidence="3 4">
    <name type="scientific">Olea europaea subsp. europaea</name>
    <dbReference type="NCBI Taxonomy" id="158383"/>
    <lineage>
        <taxon>Eukaryota</taxon>
        <taxon>Viridiplantae</taxon>
        <taxon>Streptophyta</taxon>
        <taxon>Embryophyta</taxon>
        <taxon>Tracheophyta</taxon>
        <taxon>Spermatophyta</taxon>
        <taxon>Magnoliopsida</taxon>
        <taxon>eudicotyledons</taxon>
        <taxon>Gunneridae</taxon>
        <taxon>Pentapetalae</taxon>
        <taxon>asterids</taxon>
        <taxon>lamiids</taxon>
        <taxon>Lamiales</taxon>
        <taxon>Oleaceae</taxon>
        <taxon>Oleeae</taxon>
        <taxon>Olea</taxon>
    </lineage>
</organism>
<sequence>MNFLIGASNHTWQPVMSTDTTAPSYWLNWRFLLCATWMLSAMVIAAFLIWRYECCNKSRKGERDNREEKARSLYKNEVWGTSSKDIHPLWLLAYRIICFCILLALLLADAITNSAGIFYFYTEWTFTLVTIYFGVGSLISIHGCVRYFREVDGERNDDSDAERGSYVAPSLEDKEDLPSMTRSLNHQREPLDCRTADAWEYAFQILFQICAGAVTLTDSVFWLIIYPFLTDKDFRLHFLVVCMHSVNAVFLLGETFLNRLRFPFFRIAYFALWTCVFVIFQWIIHACISMWWPYSFLDLSSPYAPIWYLGVGLLQLPCFAIFTLIFRIKQFCLSR</sequence>
<dbReference type="Proteomes" id="UP000594638">
    <property type="component" value="Unassembled WGS sequence"/>
</dbReference>
<feature type="transmembrane region" description="Helical" evidence="2">
    <location>
        <begin position="306"/>
        <end position="326"/>
    </location>
</feature>
<gene>
    <name evidence="3" type="ORF">OLEA9_A057879</name>
</gene>
<name>A0A8S0QKZ0_OLEEU</name>
<dbReference type="OrthoDB" id="419711at2759"/>
<keyword evidence="2" id="KW-0812">Transmembrane</keyword>
<proteinExistence type="predicted"/>
<evidence type="ECO:0000313" key="3">
    <source>
        <dbReference type="EMBL" id="CAA2967771.1"/>
    </source>
</evidence>
<accession>A0A8S0QKZ0</accession>
<feature type="transmembrane region" description="Helical" evidence="2">
    <location>
        <begin position="92"/>
        <end position="112"/>
    </location>
</feature>
<dbReference type="AlphaFoldDB" id="A0A8S0QKZ0"/>
<dbReference type="EMBL" id="CACTIH010001891">
    <property type="protein sequence ID" value="CAA2967771.1"/>
    <property type="molecule type" value="Genomic_DNA"/>
</dbReference>
<dbReference type="PANTHER" id="PTHR12242:SF10">
    <property type="entry name" value="TRANSMEMBRANE PROTEIN"/>
    <property type="match status" value="1"/>
</dbReference>
<keyword evidence="2" id="KW-1133">Transmembrane helix</keyword>
<evidence type="ECO:0000313" key="4">
    <source>
        <dbReference type="Proteomes" id="UP000594638"/>
    </source>
</evidence>
<evidence type="ECO:0000256" key="1">
    <source>
        <dbReference type="SAM" id="MobiDB-lite"/>
    </source>
</evidence>
<feature type="transmembrane region" description="Helical" evidence="2">
    <location>
        <begin position="124"/>
        <end position="145"/>
    </location>
</feature>
<keyword evidence="4" id="KW-1185">Reference proteome</keyword>
<feature type="transmembrane region" description="Helical" evidence="2">
    <location>
        <begin position="29"/>
        <end position="50"/>
    </location>
</feature>
<evidence type="ECO:0000256" key="2">
    <source>
        <dbReference type="SAM" id="Phobius"/>
    </source>
</evidence>
<dbReference type="GO" id="GO:0016020">
    <property type="term" value="C:membrane"/>
    <property type="evidence" value="ECO:0007669"/>
    <property type="project" value="TreeGrafter"/>
</dbReference>
<feature type="transmembrane region" description="Helical" evidence="2">
    <location>
        <begin position="269"/>
        <end position="294"/>
    </location>
</feature>
<protein>
    <submittedName>
        <fullName evidence="3">Uncharacterized protein LOC111387801</fullName>
    </submittedName>
</protein>
<keyword evidence="2" id="KW-0472">Membrane</keyword>
<feature type="region of interest" description="Disordered" evidence="1">
    <location>
        <begin position="155"/>
        <end position="175"/>
    </location>
</feature>
<dbReference type="PANTHER" id="PTHR12242">
    <property type="entry name" value="OS02G0130600 PROTEIN-RELATED"/>
    <property type="match status" value="1"/>
</dbReference>
<reference evidence="3 4" key="1">
    <citation type="submission" date="2019-12" db="EMBL/GenBank/DDBJ databases">
        <authorList>
            <person name="Alioto T."/>
            <person name="Alioto T."/>
            <person name="Gomez Garrido J."/>
        </authorList>
    </citation>
    <scope>NUCLEOTIDE SEQUENCE [LARGE SCALE GENOMIC DNA]</scope>
</reference>
<feature type="transmembrane region" description="Helical" evidence="2">
    <location>
        <begin position="205"/>
        <end position="229"/>
    </location>
</feature>